<evidence type="ECO:0000256" key="1">
    <source>
        <dbReference type="SAM" id="Phobius"/>
    </source>
</evidence>
<keyword evidence="3" id="KW-1185">Reference proteome</keyword>
<dbReference type="InParanoid" id="I2HAF2"/>
<evidence type="ECO:0000313" key="3">
    <source>
        <dbReference type="Proteomes" id="UP000001940"/>
    </source>
</evidence>
<evidence type="ECO:0000313" key="4">
    <source>
        <dbReference type="WormBase" id="ZK381.62"/>
    </source>
</evidence>
<protein>
    <submittedName>
        <fullName evidence="2">DUF2157 domain-containing protein</fullName>
    </submittedName>
</protein>
<name>I2HAF2_CAEEL</name>
<keyword evidence="1" id="KW-0472">Membrane</keyword>
<dbReference type="Bgee" id="WBGene00219412">
    <property type="expression patterns" value="Expressed in pharyngeal muscle cell (C elegans) and 2 other cell types or tissues"/>
</dbReference>
<evidence type="ECO:0000313" key="2">
    <source>
        <dbReference type="EMBL" id="CCH63859.2"/>
    </source>
</evidence>
<reference evidence="2 3" key="1">
    <citation type="journal article" date="1998" name="Science">
        <title>Genome sequence of the nematode C. elegans: a platform for investigating biology.</title>
        <authorList>
            <consortium name="The C. elegans sequencing consortium"/>
            <person name="Sulson J.E."/>
            <person name="Waterston R."/>
        </authorList>
    </citation>
    <scope>NUCLEOTIDE SEQUENCE [LARGE SCALE GENOMIC DNA]</scope>
    <source>
        <strain evidence="2 3">Bristol N2</strain>
    </source>
</reference>
<keyword evidence="1" id="KW-1133">Transmembrane helix</keyword>
<dbReference type="AlphaFoldDB" id="I2HAF2"/>
<dbReference type="AGR" id="WB:WBGene00219412"/>
<dbReference type="Proteomes" id="UP000001940">
    <property type="component" value="Chromosome IV"/>
</dbReference>
<gene>
    <name evidence="2" type="ORF">CELE_ZK381.62</name>
    <name evidence="2 4" type="ORF">ZK381.62</name>
</gene>
<dbReference type="EMBL" id="BX284604">
    <property type="protein sequence ID" value="CCH63859.2"/>
    <property type="molecule type" value="Genomic_DNA"/>
</dbReference>
<feature type="transmembrane region" description="Helical" evidence="1">
    <location>
        <begin position="34"/>
        <end position="53"/>
    </location>
</feature>
<sequence>MMKEEEKIALLIDNWIYVNPEDQEIANNRYHTRILLFICIFSLVFLLYFSMLLHEKQKHLA</sequence>
<proteinExistence type="predicted"/>
<dbReference type="SMR" id="I2HAF2"/>
<organism evidence="2 3">
    <name type="scientific">Caenorhabditis elegans</name>
    <dbReference type="NCBI Taxonomy" id="6239"/>
    <lineage>
        <taxon>Eukaryota</taxon>
        <taxon>Metazoa</taxon>
        <taxon>Ecdysozoa</taxon>
        <taxon>Nematoda</taxon>
        <taxon>Chromadorea</taxon>
        <taxon>Rhabditida</taxon>
        <taxon>Rhabditina</taxon>
        <taxon>Rhabditomorpha</taxon>
        <taxon>Rhabditoidea</taxon>
        <taxon>Rhabditidae</taxon>
        <taxon>Peloderinae</taxon>
        <taxon>Caenorhabditis</taxon>
    </lineage>
</organism>
<accession>I2HAF2</accession>
<keyword evidence="1" id="KW-0812">Transmembrane</keyword>
<dbReference type="WormBase" id="ZK381.62">
    <property type="protein sequence ID" value="CE51905"/>
    <property type="gene ID" value="WBGene00219412"/>
</dbReference>